<dbReference type="InterPro" id="IPR056740">
    <property type="entry name" value="ILV_EDD_C"/>
</dbReference>
<dbReference type="GO" id="GO:0005829">
    <property type="term" value="C:cytosol"/>
    <property type="evidence" value="ECO:0007669"/>
    <property type="project" value="TreeGrafter"/>
</dbReference>
<keyword evidence="7 9" id="KW-0456">Lyase</keyword>
<evidence type="ECO:0000313" key="14">
    <source>
        <dbReference type="Proteomes" id="UP000633219"/>
    </source>
</evidence>
<reference evidence="13" key="1">
    <citation type="submission" date="2021-01" db="EMBL/GenBank/DDBJ databases">
        <title>Rhizobium sp. strain KVB221 16S ribosomal RNA gene Genome sequencing and assembly.</title>
        <authorList>
            <person name="Kang M."/>
        </authorList>
    </citation>
    <scope>NUCLEOTIDE SEQUENCE</scope>
    <source>
        <strain evidence="13">KVB221</strain>
    </source>
</reference>
<dbReference type="GO" id="GO:0051539">
    <property type="term" value="F:4 iron, 4 sulfur cluster binding"/>
    <property type="evidence" value="ECO:0007669"/>
    <property type="project" value="UniProtKB-UniRule"/>
</dbReference>
<feature type="domain" description="Dihydroxy-acid/6-phosphogluconate dehydratase N-terminal" evidence="11">
    <location>
        <begin position="68"/>
        <end position="381"/>
    </location>
</feature>
<keyword evidence="3 9" id="KW-0479">Metal-binding</keyword>
<evidence type="ECO:0000256" key="10">
    <source>
        <dbReference type="NCBIfam" id="TIGR01196"/>
    </source>
</evidence>
<evidence type="ECO:0000313" key="13">
    <source>
        <dbReference type="EMBL" id="MBL0370712.1"/>
    </source>
</evidence>
<dbReference type="PROSITE" id="PS00887">
    <property type="entry name" value="ILVD_EDD_2"/>
    <property type="match status" value="1"/>
</dbReference>
<feature type="binding site" evidence="9">
    <location>
        <position position="156"/>
    </location>
    <ligand>
        <name>[4Fe-4S] cluster</name>
        <dbReference type="ChEBI" id="CHEBI:49883"/>
    </ligand>
</feature>
<dbReference type="InterPro" id="IPR037237">
    <property type="entry name" value="IlvD/EDD_N"/>
</dbReference>
<evidence type="ECO:0000256" key="5">
    <source>
        <dbReference type="ARBA" id="ARBA00023014"/>
    </source>
</evidence>
<comment type="pathway">
    <text evidence="9">Carbohydrate metabolism; Entner-Doudoroff pathway.</text>
</comment>
<dbReference type="Pfam" id="PF24877">
    <property type="entry name" value="ILV_EDD_C"/>
    <property type="match status" value="1"/>
</dbReference>
<dbReference type="HAMAP" id="MF_02094">
    <property type="entry name" value="Edd"/>
    <property type="match status" value="1"/>
</dbReference>
<dbReference type="Gene3D" id="3.50.30.80">
    <property type="entry name" value="IlvD/EDD C-terminal domain-like"/>
    <property type="match status" value="1"/>
</dbReference>
<keyword evidence="4 9" id="KW-0408">Iron</keyword>
<feature type="domain" description="Dihydroxy-acid/6-phosphogluconate dehydratase C-terminal" evidence="12">
    <location>
        <begin position="408"/>
        <end position="600"/>
    </location>
</feature>
<evidence type="ECO:0000256" key="2">
    <source>
        <dbReference type="ARBA" id="ARBA00022485"/>
    </source>
</evidence>
<dbReference type="EMBL" id="JAEQNC010000001">
    <property type="protein sequence ID" value="MBL0370712.1"/>
    <property type="molecule type" value="Genomic_DNA"/>
</dbReference>
<dbReference type="InterPro" id="IPR000581">
    <property type="entry name" value="ILV_EDD_N"/>
</dbReference>
<dbReference type="SUPFAM" id="SSF143975">
    <property type="entry name" value="IlvD/EDD N-terminal domain-like"/>
    <property type="match status" value="1"/>
</dbReference>
<evidence type="ECO:0000256" key="3">
    <source>
        <dbReference type="ARBA" id="ARBA00022723"/>
    </source>
</evidence>
<dbReference type="InterPro" id="IPR004786">
    <property type="entry name" value="6-phosphgluc_deHydtase"/>
</dbReference>
<dbReference type="GO" id="GO:0046872">
    <property type="term" value="F:metal ion binding"/>
    <property type="evidence" value="ECO:0007669"/>
    <property type="project" value="UniProtKB-KW"/>
</dbReference>
<dbReference type="SUPFAM" id="SSF52016">
    <property type="entry name" value="LeuD/IlvD-like"/>
    <property type="match status" value="1"/>
</dbReference>
<organism evidence="13 14">
    <name type="scientific">Rhizobium setariae</name>
    <dbReference type="NCBI Taxonomy" id="2801340"/>
    <lineage>
        <taxon>Bacteria</taxon>
        <taxon>Pseudomonadati</taxon>
        <taxon>Pseudomonadota</taxon>
        <taxon>Alphaproteobacteria</taxon>
        <taxon>Hyphomicrobiales</taxon>
        <taxon>Rhizobiaceae</taxon>
        <taxon>Rhizobium/Agrobacterium group</taxon>
        <taxon>Rhizobium</taxon>
    </lineage>
</organism>
<dbReference type="InterPro" id="IPR020558">
    <property type="entry name" value="DiOHA_6PGluconate_deHydtase_CS"/>
</dbReference>
<evidence type="ECO:0000256" key="8">
    <source>
        <dbReference type="ARBA" id="ARBA00023277"/>
    </source>
</evidence>
<dbReference type="EC" id="4.2.1.12" evidence="9 10"/>
<evidence type="ECO:0000259" key="12">
    <source>
        <dbReference type="Pfam" id="PF24877"/>
    </source>
</evidence>
<dbReference type="PROSITE" id="PS00886">
    <property type="entry name" value="ILVD_EDD_1"/>
    <property type="match status" value="1"/>
</dbReference>
<keyword evidence="8 9" id="KW-0119">Carbohydrate metabolism</keyword>
<feature type="binding site" evidence="9">
    <location>
        <position position="223"/>
    </location>
    <ligand>
        <name>[4Fe-4S] cluster</name>
        <dbReference type="ChEBI" id="CHEBI:49883"/>
    </ligand>
</feature>
<dbReference type="NCBIfam" id="TIGR01196">
    <property type="entry name" value="edd"/>
    <property type="match status" value="1"/>
</dbReference>
<dbReference type="GO" id="GO:0004456">
    <property type="term" value="F:phosphogluconate dehydratase activity"/>
    <property type="evidence" value="ECO:0007669"/>
    <property type="project" value="UniProtKB-UniRule"/>
</dbReference>
<dbReference type="Proteomes" id="UP000633219">
    <property type="component" value="Unassembled WGS sequence"/>
</dbReference>
<dbReference type="PANTHER" id="PTHR43661">
    <property type="entry name" value="D-XYLONATE DEHYDRATASE"/>
    <property type="match status" value="1"/>
</dbReference>
<sequence>MAADKKIAAITARLVERSKPSREAYLGRVREAATKGPHRSVLSCGNLAHGFAVCSPSEKGMLAGDRVPNLGIITAYNDMLSAHQPYETYPALIREAAREAGGVAQVAGGVPAMCDGVTQGQPGMELSLFSRDLIAMAAGVGLSHNMFDSVVYLGVCDKIVPGLAIAALTFGHLPAVFVPAGPMTSGLPNDEKARVRQLFAEGKVGRDALLEAESKSYHGPGTCTFYGTANSNQMLMEIMGFHMPGSSFINPGTPLRDALTKEAAKRALAITAMGNEFTPAGEMIDERSVVNGVIGLHATGGSTNHTLHLVAIARAAGIHLTWQDISDLSDAIPLLARVYPNGLADVNHFNAAGGIGFLIRELLKQGLLHDDVRTVFGQGLSAYTVEAGLGENGAVVRKPVPAQSGDAKVLSTIEAPFQASGGLKMLKGNIGTGVIKISAVKPERHVIEAPAKVFHDQAGLNNAFKNGELTGDFIAVVRFQGPKANGMPELHKLTTVLGILQDRGQRVALLTDGRMSGASGKVPAAIHVTPEAKDGGAIAKIRDGDMIRLDATKGTIDVLMDADIFDARIAIEADLSDNEYGMGRELFAIFRQNAGAADQGGSVLF</sequence>
<gene>
    <name evidence="9 13" type="primary">edd</name>
    <name evidence="13" type="ORF">JJB09_01600</name>
</gene>
<keyword evidence="6 9" id="KW-0311">Gluconate utilization</keyword>
<keyword evidence="2 9" id="KW-0004">4Fe-4S</keyword>
<evidence type="ECO:0000256" key="7">
    <source>
        <dbReference type="ARBA" id="ARBA00023239"/>
    </source>
</evidence>
<accession>A0A936YL33</accession>
<proteinExistence type="inferred from homology"/>
<evidence type="ECO:0000256" key="1">
    <source>
        <dbReference type="ARBA" id="ARBA00006486"/>
    </source>
</evidence>
<dbReference type="PANTHER" id="PTHR43661:SF1">
    <property type="entry name" value="PHOSPHOGLUCONATE DEHYDRATASE"/>
    <property type="match status" value="1"/>
</dbReference>
<name>A0A936YL33_9HYPH</name>
<comment type="cofactor">
    <cofactor evidence="9">
        <name>[4Fe-4S] cluster</name>
        <dbReference type="ChEBI" id="CHEBI:49883"/>
    </cofactor>
    <text evidence="9">Binds 1 [4Fe-4S] cluster.</text>
</comment>
<keyword evidence="14" id="KW-1185">Reference proteome</keyword>
<dbReference type="AlphaFoldDB" id="A0A936YL33"/>
<dbReference type="GO" id="GO:0009255">
    <property type="term" value="P:Entner-Doudoroff pathway through 6-phosphogluconate"/>
    <property type="evidence" value="ECO:0007669"/>
    <property type="project" value="UniProtKB-UniRule"/>
</dbReference>
<evidence type="ECO:0000256" key="9">
    <source>
        <dbReference type="HAMAP-Rule" id="MF_02094"/>
    </source>
</evidence>
<protein>
    <recommendedName>
        <fullName evidence="9 10">Phosphogluconate dehydratase</fullName>
        <ecNumber evidence="9 10">4.2.1.12</ecNumber>
    </recommendedName>
</protein>
<evidence type="ECO:0000256" key="6">
    <source>
        <dbReference type="ARBA" id="ARBA00023064"/>
    </source>
</evidence>
<comment type="similarity">
    <text evidence="1 9">Belongs to the IlvD/Edd family.</text>
</comment>
<dbReference type="Pfam" id="PF00920">
    <property type="entry name" value="ILVD_EDD_N"/>
    <property type="match status" value="1"/>
</dbReference>
<comment type="function">
    <text evidence="9">Catalyzes the dehydration of 6-phospho-D-gluconate to 2-dehydro-3-deoxy-6-phospho-D-gluconate.</text>
</comment>
<comment type="catalytic activity">
    <reaction evidence="9">
        <text>6-phospho-D-gluconate = 2-dehydro-3-deoxy-6-phospho-D-gluconate + H2O</text>
        <dbReference type="Rhea" id="RHEA:17277"/>
        <dbReference type="ChEBI" id="CHEBI:15377"/>
        <dbReference type="ChEBI" id="CHEBI:57569"/>
        <dbReference type="ChEBI" id="CHEBI:58759"/>
        <dbReference type="EC" id="4.2.1.12"/>
    </reaction>
</comment>
<keyword evidence="5 9" id="KW-0411">Iron-sulfur</keyword>
<comment type="caution">
    <text evidence="13">The sequence shown here is derived from an EMBL/GenBank/DDBJ whole genome shotgun (WGS) entry which is preliminary data.</text>
</comment>
<evidence type="ECO:0000256" key="4">
    <source>
        <dbReference type="ARBA" id="ARBA00023004"/>
    </source>
</evidence>
<evidence type="ECO:0000259" key="11">
    <source>
        <dbReference type="Pfam" id="PF00920"/>
    </source>
</evidence>
<dbReference type="InterPro" id="IPR042096">
    <property type="entry name" value="Dihydro-acid_dehy_C"/>
</dbReference>
<dbReference type="RefSeq" id="WP_201652104.1">
    <property type="nucleotide sequence ID" value="NZ_JAEQNC010000001.1"/>
</dbReference>
<dbReference type="GO" id="GO:0019521">
    <property type="term" value="P:D-gluconate metabolic process"/>
    <property type="evidence" value="ECO:0007669"/>
    <property type="project" value="UniProtKB-KW"/>
</dbReference>